<evidence type="ECO:0000256" key="3">
    <source>
        <dbReference type="PROSITE-ProRule" id="PRU00023"/>
    </source>
</evidence>
<keyword evidence="1" id="KW-0677">Repeat</keyword>
<organism evidence="6">
    <name type="scientific">Rodentolepis nana</name>
    <name type="common">Dwarf tapeworm</name>
    <name type="synonym">Hymenolepis nana</name>
    <dbReference type="NCBI Taxonomy" id="102285"/>
    <lineage>
        <taxon>Eukaryota</taxon>
        <taxon>Metazoa</taxon>
        <taxon>Spiralia</taxon>
        <taxon>Lophotrochozoa</taxon>
        <taxon>Platyhelminthes</taxon>
        <taxon>Cestoda</taxon>
        <taxon>Eucestoda</taxon>
        <taxon>Cyclophyllidea</taxon>
        <taxon>Hymenolepididae</taxon>
        <taxon>Rodentolepis</taxon>
    </lineage>
</organism>
<reference evidence="6" key="1">
    <citation type="submission" date="2017-02" db="UniProtKB">
        <authorList>
            <consortium name="WormBaseParasite"/>
        </authorList>
    </citation>
    <scope>IDENTIFICATION</scope>
</reference>
<feature type="repeat" description="ANK" evidence="3">
    <location>
        <begin position="243"/>
        <end position="275"/>
    </location>
</feature>
<dbReference type="Gene3D" id="1.25.40.20">
    <property type="entry name" value="Ankyrin repeat-containing domain"/>
    <property type="match status" value="2"/>
</dbReference>
<dbReference type="STRING" id="102285.A0A0R3TK98"/>
<protein>
    <submittedName>
        <fullName evidence="6">ANK_REP_REGION domain-containing protein</fullName>
    </submittedName>
</protein>
<dbReference type="Pfam" id="PF00023">
    <property type="entry name" value="Ank"/>
    <property type="match status" value="1"/>
</dbReference>
<keyword evidence="2 3" id="KW-0040">ANK repeat</keyword>
<sequence>MDVQKLETEPLNARLFHALEKSDIYEVERLIQMGASVNAVRGADGETPLLVATGRGDLAMMELLLLLGASRHRFDMNGNYAIHRATRLGHLESVKLLMQRGSHAFVGNGNYDTPLMIASMHGHTEIVKYFLSENIPMMYQLNVKGRSELTLATAKGHTDIVTLLLAEGDPSKDRIDELNQALRIAVNADNIEITRILLDSGADPNIKDMAGSPLIISPLCRGSEFIVRQLLLKGADIDERDSTGYTLLMRAIALGNANFVRTFIALGANVNASQANGTATVLSIAKFYDDPEIIEIVEKALHED</sequence>
<dbReference type="EMBL" id="UZAE01012081">
    <property type="protein sequence ID" value="VDO03438.1"/>
    <property type="molecule type" value="Genomic_DNA"/>
</dbReference>
<gene>
    <name evidence="4" type="ORF">HNAJ_LOCUS7578</name>
</gene>
<proteinExistence type="predicted"/>
<accession>A0A0R3TK98</accession>
<feature type="repeat" description="ANK" evidence="3">
    <location>
        <begin position="44"/>
        <end position="76"/>
    </location>
</feature>
<feature type="repeat" description="ANK" evidence="3">
    <location>
        <begin position="77"/>
        <end position="109"/>
    </location>
</feature>
<dbReference type="PANTHER" id="PTHR24198">
    <property type="entry name" value="ANKYRIN REPEAT AND PROTEIN KINASE DOMAIN-CONTAINING PROTEIN"/>
    <property type="match status" value="1"/>
</dbReference>
<dbReference type="PROSITE" id="PS50088">
    <property type="entry name" value="ANK_REPEAT"/>
    <property type="match status" value="5"/>
</dbReference>
<dbReference type="Pfam" id="PF12796">
    <property type="entry name" value="Ank_2"/>
    <property type="match status" value="3"/>
</dbReference>
<dbReference type="OrthoDB" id="7464126at2759"/>
<dbReference type="InterPro" id="IPR002110">
    <property type="entry name" value="Ankyrin_rpt"/>
</dbReference>
<feature type="repeat" description="ANK" evidence="3">
    <location>
        <begin position="144"/>
        <end position="168"/>
    </location>
</feature>
<dbReference type="SUPFAM" id="SSF48403">
    <property type="entry name" value="Ankyrin repeat"/>
    <property type="match status" value="1"/>
</dbReference>
<dbReference type="AlphaFoldDB" id="A0A0R3TK98"/>
<feature type="repeat" description="ANK" evidence="3">
    <location>
        <begin position="177"/>
        <end position="209"/>
    </location>
</feature>
<evidence type="ECO:0000256" key="2">
    <source>
        <dbReference type="ARBA" id="ARBA00023043"/>
    </source>
</evidence>
<evidence type="ECO:0000256" key="1">
    <source>
        <dbReference type="ARBA" id="ARBA00022737"/>
    </source>
</evidence>
<reference evidence="4 5" key="2">
    <citation type="submission" date="2018-11" db="EMBL/GenBank/DDBJ databases">
        <authorList>
            <consortium name="Pathogen Informatics"/>
        </authorList>
    </citation>
    <scope>NUCLEOTIDE SEQUENCE [LARGE SCALE GENOMIC DNA]</scope>
</reference>
<evidence type="ECO:0000313" key="6">
    <source>
        <dbReference type="WBParaSite" id="HNAJ_0000758201-mRNA-1"/>
    </source>
</evidence>
<dbReference type="SMART" id="SM00248">
    <property type="entry name" value="ANK"/>
    <property type="match status" value="8"/>
</dbReference>
<name>A0A0R3TK98_RODNA</name>
<dbReference type="InterPro" id="IPR036770">
    <property type="entry name" value="Ankyrin_rpt-contain_sf"/>
</dbReference>
<dbReference type="Proteomes" id="UP000278807">
    <property type="component" value="Unassembled WGS sequence"/>
</dbReference>
<dbReference type="PROSITE" id="PS50297">
    <property type="entry name" value="ANK_REP_REGION"/>
    <property type="match status" value="5"/>
</dbReference>
<keyword evidence="5" id="KW-1185">Reference proteome</keyword>
<dbReference type="PRINTS" id="PR01415">
    <property type="entry name" value="ANKYRIN"/>
</dbReference>
<dbReference type="WBParaSite" id="HNAJ_0000758201-mRNA-1">
    <property type="protein sequence ID" value="HNAJ_0000758201-mRNA-1"/>
    <property type="gene ID" value="HNAJ_0000758201"/>
</dbReference>
<evidence type="ECO:0000313" key="4">
    <source>
        <dbReference type="EMBL" id="VDO03438.1"/>
    </source>
</evidence>
<dbReference type="PANTHER" id="PTHR24198:SF165">
    <property type="entry name" value="ANKYRIN REPEAT-CONTAINING PROTEIN-RELATED"/>
    <property type="match status" value="1"/>
</dbReference>
<evidence type="ECO:0000313" key="5">
    <source>
        <dbReference type="Proteomes" id="UP000278807"/>
    </source>
</evidence>